<accession>A0A6A6TZU9</accession>
<keyword evidence="6" id="KW-0539">Nucleus</keyword>
<evidence type="ECO:0000256" key="6">
    <source>
        <dbReference type="ARBA" id="ARBA00023242"/>
    </source>
</evidence>
<evidence type="ECO:0000256" key="4">
    <source>
        <dbReference type="ARBA" id="ARBA00022728"/>
    </source>
</evidence>
<evidence type="ECO:0000256" key="1">
    <source>
        <dbReference type="ARBA" id="ARBA00004123"/>
    </source>
</evidence>
<dbReference type="EMBL" id="MU004241">
    <property type="protein sequence ID" value="KAF2664851.1"/>
    <property type="molecule type" value="Genomic_DNA"/>
</dbReference>
<evidence type="ECO:0000256" key="2">
    <source>
        <dbReference type="ARBA" id="ARBA00005954"/>
    </source>
</evidence>
<dbReference type="InterPro" id="IPR013170">
    <property type="entry name" value="mRNA_splic_Cwf21_dom"/>
</dbReference>
<comment type="similarity">
    <text evidence="2">Belongs to the CWC21 family.</text>
</comment>
<feature type="region of interest" description="Disordered" evidence="7">
    <location>
        <begin position="93"/>
        <end position="215"/>
    </location>
</feature>
<dbReference type="OrthoDB" id="10267305at2759"/>
<sequence length="215" mass="24791">MSSNVGLSTPRGSGTSGYVQRNLSHLKPRDPRPTHNPAEYASHIPRAPDPAILEHERKRKIEVSCLELRDELEEEGKLDEDAIDEKVDKLRAKLSKESESASASTVKRGEKLTTHEGARAKELESERVRKALGIGRDYVEGSHWKRQEERRAAAIKQEEGGEADEKARGGERERRRERDGQDERERRRDRYRDRDGERYEDRRSPSRSRSPVRDD</sequence>
<dbReference type="CDD" id="cd21372">
    <property type="entry name" value="cwf21_CWC21-like"/>
    <property type="match status" value="1"/>
</dbReference>
<dbReference type="PANTHER" id="PTHR36562:SF5">
    <property type="entry name" value="SERINE_ARGININE REPETITIVE MATRIX 2"/>
    <property type="match status" value="1"/>
</dbReference>
<feature type="region of interest" description="Disordered" evidence="7">
    <location>
        <begin position="1"/>
        <end position="55"/>
    </location>
</feature>
<dbReference type="Pfam" id="PF08312">
    <property type="entry name" value="cwf21"/>
    <property type="match status" value="1"/>
</dbReference>
<feature type="compositionally biased region" description="Basic and acidic residues" evidence="7">
    <location>
        <begin position="107"/>
        <end position="129"/>
    </location>
</feature>
<feature type="compositionally biased region" description="Basic and acidic residues" evidence="7">
    <location>
        <begin position="137"/>
        <end position="204"/>
    </location>
</feature>
<evidence type="ECO:0000256" key="5">
    <source>
        <dbReference type="ARBA" id="ARBA00023187"/>
    </source>
</evidence>
<evidence type="ECO:0000313" key="10">
    <source>
        <dbReference type="Proteomes" id="UP000799302"/>
    </source>
</evidence>
<dbReference type="GO" id="GO:0008380">
    <property type="term" value="P:RNA splicing"/>
    <property type="evidence" value="ECO:0007669"/>
    <property type="project" value="UniProtKB-KW"/>
</dbReference>
<dbReference type="SMART" id="SM01115">
    <property type="entry name" value="cwf21"/>
    <property type="match status" value="1"/>
</dbReference>
<feature type="compositionally biased region" description="Polar residues" evidence="7">
    <location>
        <begin position="1"/>
        <end position="23"/>
    </location>
</feature>
<dbReference type="GO" id="GO:0006397">
    <property type="term" value="P:mRNA processing"/>
    <property type="evidence" value="ECO:0007669"/>
    <property type="project" value="UniProtKB-KW"/>
</dbReference>
<comment type="subcellular location">
    <subcellularLocation>
        <location evidence="1">Nucleus</location>
    </subcellularLocation>
</comment>
<evidence type="ECO:0000256" key="3">
    <source>
        <dbReference type="ARBA" id="ARBA00022664"/>
    </source>
</evidence>
<dbReference type="PANTHER" id="PTHR36562">
    <property type="entry name" value="SERINE/ARGININE REPETITIVE MATRIX 2"/>
    <property type="match status" value="1"/>
</dbReference>
<evidence type="ECO:0000259" key="8">
    <source>
        <dbReference type="SMART" id="SM01115"/>
    </source>
</evidence>
<feature type="domain" description="CWF21" evidence="8">
    <location>
        <begin position="53"/>
        <end position="99"/>
    </location>
</feature>
<dbReference type="Proteomes" id="UP000799302">
    <property type="component" value="Unassembled WGS sequence"/>
</dbReference>
<protein>
    <submittedName>
        <fullName evidence="9">Cwf21-domain-containing protein</fullName>
    </submittedName>
</protein>
<organism evidence="9 10">
    <name type="scientific">Microthyrium microscopicum</name>
    <dbReference type="NCBI Taxonomy" id="703497"/>
    <lineage>
        <taxon>Eukaryota</taxon>
        <taxon>Fungi</taxon>
        <taxon>Dikarya</taxon>
        <taxon>Ascomycota</taxon>
        <taxon>Pezizomycotina</taxon>
        <taxon>Dothideomycetes</taxon>
        <taxon>Dothideomycetes incertae sedis</taxon>
        <taxon>Microthyriales</taxon>
        <taxon>Microthyriaceae</taxon>
        <taxon>Microthyrium</taxon>
    </lineage>
</organism>
<proteinExistence type="inferred from homology"/>
<dbReference type="Gene3D" id="6.10.140.420">
    <property type="match status" value="1"/>
</dbReference>
<keyword evidence="10" id="KW-1185">Reference proteome</keyword>
<reference evidence="9" key="1">
    <citation type="journal article" date="2020" name="Stud. Mycol.">
        <title>101 Dothideomycetes genomes: a test case for predicting lifestyles and emergence of pathogens.</title>
        <authorList>
            <person name="Haridas S."/>
            <person name="Albert R."/>
            <person name="Binder M."/>
            <person name="Bloem J."/>
            <person name="Labutti K."/>
            <person name="Salamov A."/>
            <person name="Andreopoulos B."/>
            <person name="Baker S."/>
            <person name="Barry K."/>
            <person name="Bills G."/>
            <person name="Bluhm B."/>
            <person name="Cannon C."/>
            <person name="Castanera R."/>
            <person name="Culley D."/>
            <person name="Daum C."/>
            <person name="Ezra D."/>
            <person name="Gonzalez J."/>
            <person name="Henrissat B."/>
            <person name="Kuo A."/>
            <person name="Liang C."/>
            <person name="Lipzen A."/>
            <person name="Lutzoni F."/>
            <person name="Magnuson J."/>
            <person name="Mondo S."/>
            <person name="Nolan M."/>
            <person name="Ohm R."/>
            <person name="Pangilinan J."/>
            <person name="Park H.-J."/>
            <person name="Ramirez L."/>
            <person name="Alfaro M."/>
            <person name="Sun H."/>
            <person name="Tritt A."/>
            <person name="Yoshinaga Y."/>
            <person name="Zwiers L.-H."/>
            <person name="Turgeon B."/>
            <person name="Goodwin S."/>
            <person name="Spatafora J."/>
            <person name="Crous P."/>
            <person name="Grigoriev I."/>
        </authorList>
    </citation>
    <scope>NUCLEOTIDE SEQUENCE</scope>
    <source>
        <strain evidence="9">CBS 115976</strain>
    </source>
</reference>
<dbReference type="AlphaFoldDB" id="A0A6A6TZU9"/>
<gene>
    <name evidence="9" type="ORF">BT63DRAFT_428815</name>
</gene>
<dbReference type="InterPro" id="IPR051372">
    <property type="entry name" value="CWC21"/>
</dbReference>
<keyword evidence="5" id="KW-0508">mRNA splicing</keyword>
<evidence type="ECO:0000256" key="7">
    <source>
        <dbReference type="SAM" id="MobiDB-lite"/>
    </source>
</evidence>
<keyword evidence="4" id="KW-0747">Spliceosome</keyword>
<keyword evidence="3" id="KW-0507">mRNA processing</keyword>
<name>A0A6A6TZU9_9PEZI</name>
<evidence type="ECO:0000313" key="9">
    <source>
        <dbReference type="EMBL" id="KAF2664851.1"/>
    </source>
</evidence>
<dbReference type="GO" id="GO:0005681">
    <property type="term" value="C:spliceosomal complex"/>
    <property type="evidence" value="ECO:0007669"/>
    <property type="project" value="UniProtKB-KW"/>
</dbReference>